<keyword evidence="9 12" id="KW-1133">Transmembrane helix</keyword>
<feature type="transmembrane region" description="Helical" evidence="12">
    <location>
        <begin position="80"/>
        <end position="101"/>
    </location>
</feature>
<dbReference type="PROSITE" id="PS51103">
    <property type="entry name" value="PTS_EIIC_TYPE_1"/>
    <property type="match status" value="1"/>
</dbReference>
<keyword evidence="8" id="KW-0418">Kinase</keyword>
<feature type="transmembrane region" description="Helical" evidence="12">
    <location>
        <begin position="156"/>
        <end position="175"/>
    </location>
</feature>
<keyword evidence="4" id="KW-0762">Sugar transport</keyword>
<dbReference type="GO" id="GO:0015572">
    <property type="term" value="F:N-acetylglucosamine transmembrane transporter activity"/>
    <property type="evidence" value="ECO:0007669"/>
    <property type="project" value="InterPro"/>
</dbReference>
<accession>A0A0R1QDR2</accession>
<dbReference type="PANTHER" id="PTHR30009">
    <property type="entry name" value="CYTOCHROME C-TYPE SYNTHESIS PROTEIN AND PTS TRANSMEMBRANE COMPONENT"/>
    <property type="match status" value="1"/>
</dbReference>
<feature type="domain" description="PTS EIIB type-1" evidence="14">
    <location>
        <begin position="406"/>
        <end position="488"/>
    </location>
</feature>
<dbReference type="NCBIfam" id="TIGR00830">
    <property type="entry name" value="PTBA"/>
    <property type="match status" value="1"/>
</dbReference>
<feature type="active site" description="Phosphocysteine intermediate; for EIIB activity" evidence="11">
    <location>
        <position position="428"/>
    </location>
</feature>
<dbReference type="InterPro" id="IPR001996">
    <property type="entry name" value="PTS_IIB_1"/>
</dbReference>
<protein>
    <submittedName>
        <fullName evidence="16">N-acetylglucosamine PTS, EIICBA</fullName>
    </submittedName>
</protein>
<dbReference type="Proteomes" id="UP000051790">
    <property type="component" value="Unassembled WGS sequence"/>
</dbReference>
<keyword evidence="5" id="KW-0808">Transferase</keyword>
<keyword evidence="17" id="KW-1185">Reference proteome</keyword>
<dbReference type="PROSITE" id="PS01035">
    <property type="entry name" value="PTS_EIIB_TYPE_1_CYS"/>
    <property type="match status" value="1"/>
</dbReference>
<evidence type="ECO:0000259" key="13">
    <source>
        <dbReference type="PROSITE" id="PS51093"/>
    </source>
</evidence>
<dbReference type="Pfam" id="PF00358">
    <property type="entry name" value="PTS_EIIA_1"/>
    <property type="match status" value="1"/>
</dbReference>
<feature type="transmembrane region" description="Helical" evidence="12">
    <location>
        <begin position="246"/>
        <end position="266"/>
    </location>
</feature>
<feature type="domain" description="PTS EIIA type-1" evidence="13">
    <location>
        <begin position="535"/>
        <end position="639"/>
    </location>
</feature>
<feature type="transmembrane region" description="Helical" evidence="12">
    <location>
        <begin position="354"/>
        <end position="371"/>
    </location>
</feature>
<name>A0A0R1QDR2_9LACO</name>
<dbReference type="PROSITE" id="PS51098">
    <property type="entry name" value="PTS_EIIB_TYPE_1"/>
    <property type="match status" value="1"/>
</dbReference>
<dbReference type="InterPro" id="IPR013013">
    <property type="entry name" value="PTS_EIIC_1"/>
</dbReference>
<feature type="domain" description="PTS EIIC type-1" evidence="15">
    <location>
        <begin position="5"/>
        <end position="387"/>
    </location>
</feature>
<dbReference type="InterPro" id="IPR003352">
    <property type="entry name" value="PTS_EIIC"/>
</dbReference>
<dbReference type="GO" id="GO:0016301">
    <property type="term" value="F:kinase activity"/>
    <property type="evidence" value="ECO:0007669"/>
    <property type="project" value="UniProtKB-KW"/>
</dbReference>
<dbReference type="InterPro" id="IPR018113">
    <property type="entry name" value="PTrfase_EIIB_Cys"/>
</dbReference>
<evidence type="ECO:0000256" key="5">
    <source>
        <dbReference type="ARBA" id="ARBA00022679"/>
    </source>
</evidence>
<keyword evidence="3" id="KW-1003">Cell membrane</keyword>
<proteinExistence type="predicted"/>
<evidence type="ECO:0000313" key="17">
    <source>
        <dbReference type="Proteomes" id="UP000051790"/>
    </source>
</evidence>
<evidence type="ECO:0000256" key="11">
    <source>
        <dbReference type="PROSITE-ProRule" id="PRU00421"/>
    </source>
</evidence>
<dbReference type="CDD" id="cd00212">
    <property type="entry name" value="PTS_IIB_glc"/>
    <property type="match status" value="1"/>
</dbReference>
<dbReference type="NCBIfam" id="TIGR01998">
    <property type="entry name" value="PTS-II-BC-nag"/>
    <property type="match status" value="1"/>
</dbReference>
<dbReference type="AlphaFoldDB" id="A0A0R1QDR2"/>
<keyword evidence="10 12" id="KW-0472">Membrane</keyword>
<dbReference type="InterPro" id="IPR010974">
    <property type="entry name" value="PTS_IIBC_nag"/>
</dbReference>
<dbReference type="GO" id="GO:0009401">
    <property type="term" value="P:phosphoenolpyruvate-dependent sugar phosphotransferase system"/>
    <property type="evidence" value="ECO:0007669"/>
    <property type="project" value="UniProtKB-KW"/>
</dbReference>
<dbReference type="FunFam" id="2.70.70.10:FF:000001">
    <property type="entry name" value="PTS system glucose-specific IIA component"/>
    <property type="match status" value="1"/>
</dbReference>
<evidence type="ECO:0000256" key="1">
    <source>
        <dbReference type="ARBA" id="ARBA00004651"/>
    </source>
</evidence>
<evidence type="ECO:0000256" key="4">
    <source>
        <dbReference type="ARBA" id="ARBA00022597"/>
    </source>
</evidence>
<evidence type="ECO:0000256" key="12">
    <source>
        <dbReference type="SAM" id="Phobius"/>
    </source>
</evidence>
<dbReference type="GO" id="GO:0019866">
    <property type="term" value="C:organelle inner membrane"/>
    <property type="evidence" value="ECO:0007669"/>
    <property type="project" value="InterPro"/>
</dbReference>
<dbReference type="SUPFAM" id="SSF55604">
    <property type="entry name" value="Glucose permease domain IIB"/>
    <property type="match status" value="1"/>
</dbReference>
<evidence type="ECO:0000256" key="7">
    <source>
        <dbReference type="ARBA" id="ARBA00022692"/>
    </source>
</evidence>
<evidence type="ECO:0000256" key="10">
    <source>
        <dbReference type="ARBA" id="ARBA00023136"/>
    </source>
</evidence>
<keyword evidence="2" id="KW-0813">Transport</keyword>
<feature type="transmembrane region" description="Helical" evidence="12">
    <location>
        <begin position="215"/>
        <end position="234"/>
    </location>
</feature>
<evidence type="ECO:0000256" key="9">
    <source>
        <dbReference type="ARBA" id="ARBA00022989"/>
    </source>
</evidence>
<dbReference type="GO" id="GO:0090563">
    <property type="term" value="F:protein-phosphocysteine-sugar phosphotransferase activity"/>
    <property type="evidence" value="ECO:0007669"/>
    <property type="project" value="TreeGrafter"/>
</dbReference>
<dbReference type="GO" id="GO:0005886">
    <property type="term" value="C:plasma membrane"/>
    <property type="evidence" value="ECO:0007669"/>
    <property type="project" value="UniProtKB-SubCell"/>
</dbReference>
<dbReference type="PATRIC" id="fig|1423769.4.peg.2066"/>
<dbReference type="Gene3D" id="2.70.70.10">
    <property type="entry name" value="Glucose Permease (Domain IIA)"/>
    <property type="match status" value="1"/>
</dbReference>
<keyword evidence="7 12" id="KW-0812">Transmembrane</keyword>
<evidence type="ECO:0000259" key="15">
    <source>
        <dbReference type="PROSITE" id="PS51103"/>
    </source>
</evidence>
<dbReference type="EMBL" id="AZEU01000227">
    <property type="protein sequence ID" value="KRL42526.1"/>
    <property type="molecule type" value="Genomic_DNA"/>
</dbReference>
<dbReference type="PROSITE" id="PS51093">
    <property type="entry name" value="PTS_EIIA_TYPE_1"/>
    <property type="match status" value="1"/>
</dbReference>
<dbReference type="SUPFAM" id="SSF51261">
    <property type="entry name" value="Duplicated hybrid motif"/>
    <property type="match status" value="1"/>
</dbReference>
<feature type="transmembrane region" description="Helical" evidence="12">
    <location>
        <begin position="309"/>
        <end position="342"/>
    </location>
</feature>
<evidence type="ECO:0000259" key="14">
    <source>
        <dbReference type="PROSITE" id="PS51098"/>
    </source>
</evidence>
<dbReference type="GO" id="GO:0008982">
    <property type="term" value="F:protein-N(PI)-phosphohistidine-sugar phosphotransferase activity"/>
    <property type="evidence" value="ECO:0007669"/>
    <property type="project" value="InterPro"/>
</dbReference>
<keyword evidence="6" id="KW-0598">Phosphotransferase system</keyword>
<dbReference type="InterPro" id="IPR036878">
    <property type="entry name" value="Glu_permease_IIB"/>
</dbReference>
<comment type="caution">
    <text evidence="16">The sequence shown here is derived from an EMBL/GenBank/DDBJ whole genome shotgun (WGS) entry which is preliminary data.</text>
</comment>
<dbReference type="PANTHER" id="PTHR30009:SF4">
    <property type="entry name" value="PTS SYSTEM N-ACETYLGLUCOSAMINE-SPECIFIC EIICBA COMPONENT"/>
    <property type="match status" value="1"/>
</dbReference>
<dbReference type="NCBIfam" id="TIGR00826">
    <property type="entry name" value="EIIB_glc"/>
    <property type="match status" value="1"/>
</dbReference>
<dbReference type="InterPro" id="IPR011055">
    <property type="entry name" value="Dup_hybrid_motif"/>
</dbReference>
<feature type="transmembrane region" description="Helical" evidence="12">
    <location>
        <begin position="181"/>
        <end position="203"/>
    </location>
</feature>
<feature type="transmembrane region" description="Helical" evidence="12">
    <location>
        <begin position="113"/>
        <end position="135"/>
    </location>
</feature>
<dbReference type="InterPro" id="IPR050429">
    <property type="entry name" value="PTS_Glucose_EIICBA"/>
</dbReference>
<gene>
    <name evidence="16" type="ORF">FD01_GL001918</name>
</gene>
<feature type="transmembrane region" description="Helical" evidence="12">
    <location>
        <begin position="20"/>
        <end position="38"/>
    </location>
</feature>
<dbReference type="GO" id="GO:0015764">
    <property type="term" value="P:N-acetylglucosamine transport"/>
    <property type="evidence" value="ECO:0007669"/>
    <property type="project" value="TreeGrafter"/>
</dbReference>
<evidence type="ECO:0000256" key="6">
    <source>
        <dbReference type="ARBA" id="ARBA00022683"/>
    </source>
</evidence>
<dbReference type="Pfam" id="PF02378">
    <property type="entry name" value="PTS_EIIC"/>
    <property type="match status" value="1"/>
</dbReference>
<reference evidence="16 17" key="1">
    <citation type="journal article" date="2015" name="Genome Announc.">
        <title>Expanding the biotechnology potential of lactobacilli through comparative genomics of 213 strains and associated genera.</title>
        <authorList>
            <person name="Sun Z."/>
            <person name="Harris H.M."/>
            <person name="McCann A."/>
            <person name="Guo C."/>
            <person name="Argimon S."/>
            <person name="Zhang W."/>
            <person name="Yang X."/>
            <person name="Jeffery I.B."/>
            <person name="Cooney J.C."/>
            <person name="Kagawa T.F."/>
            <person name="Liu W."/>
            <person name="Song Y."/>
            <person name="Salvetti E."/>
            <person name="Wrobel A."/>
            <person name="Rasinkangas P."/>
            <person name="Parkhill J."/>
            <person name="Rea M.C."/>
            <person name="O'Sullivan O."/>
            <person name="Ritari J."/>
            <person name="Douillard F.P."/>
            <person name="Paul Ross R."/>
            <person name="Yang R."/>
            <person name="Briner A.E."/>
            <person name="Felis G.E."/>
            <person name="de Vos W.M."/>
            <person name="Barrangou R."/>
            <person name="Klaenhammer T.R."/>
            <person name="Caufield P.W."/>
            <person name="Cui Y."/>
            <person name="Zhang H."/>
            <person name="O'Toole P.W."/>
        </authorList>
    </citation>
    <scope>NUCLEOTIDE SEQUENCE [LARGE SCALE GENOMIC DNA]</scope>
    <source>
        <strain evidence="16 17">DSM 13343</strain>
    </source>
</reference>
<feature type="transmembrane region" description="Helical" evidence="12">
    <location>
        <begin position="278"/>
        <end position="297"/>
    </location>
</feature>
<evidence type="ECO:0000256" key="2">
    <source>
        <dbReference type="ARBA" id="ARBA00022448"/>
    </source>
</evidence>
<organism evidence="16 17">
    <name type="scientific">Lacticaseibacillus manihotivorans DSM 13343 = JCM 12514</name>
    <dbReference type="NCBI Taxonomy" id="1423769"/>
    <lineage>
        <taxon>Bacteria</taxon>
        <taxon>Bacillati</taxon>
        <taxon>Bacillota</taxon>
        <taxon>Bacilli</taxon>
        <taxon>Lactobacillales</taxon>
        <taxon>Lactobacillaceae</taxon>
        <taxon>Lacticaseibacillus</taxon>
    </lineage>
</organism>
<dbReference type="Gene3D" id="3.30.1360.60">
    <property type="entry name" value="Glucose permease domain IIB"/>
    <property type="match status" value="1"/>
</dbReference>
<evidence type="ECO:0000313" key="16">
    <source>
        <dbReference type="EMBL" id="KRL42526.1"/>
    </source>
</evidence>
<dbReference type="Pfam" id="PF00367">
    <property type="entry name" value="PTS_EIIB"/>
    <property type="match status" value="1"/>
</dbReference>
<evidence type="ECO:0000256" key="3">
    <source>
        <dbReference type="ARBA" id="ARBA00022475"/>
    </source>
</evidence>
<dbReference type="PROSITE" id="PS00371">
    <property type="entry name" value="PTS_EIIA_TYPE_1_HIS"/>
    <property type="match status" value="1"/>
</dbReference>
<comment type="subcellular location">
    <subcellularLocation>
        <location evidence="1">Cell membrane</location>
        <topology evidence="1">Multi-pass membrane protein</topology>
    </subcellularLocation>
</comment>
<dbReference type="InterPro" id="IPR001127">
    <property type="entry name" value="PTS_EIIA_1_perm"/>
</dbReference>
<sequence>MEEVVQMKSYMQRMGRSIQLPVSVLPAAALLVGIGHWLPEKWAAAQFLMAGGNAVLGILALLFALGLASGMSKNQDGASAVAGLVAYSVPVAVLAPASIATLEGIKQSAVDPAFSAISGNVFIGILGGLIAAALYNRFSETKLPMALSFFSGKRCVPILTAGVMLLISLLLMFIWPPIYNVLVAFGKMMVSLGAVGAGLYGFFNRLLIPTGLHQALNSVFWFNIAGINDIGKFWANAGTKGVTGMYMAGFFPVMMFGLPAGALAIYRNAKPEKKAQTGSLMLAGAFAAFFTGVTEPLEFSFMFVAWPLYVIHAVLTGLSLAFAALMHWTAGFTFSAGLVDFILSSRMPIANMPYMLIVQGLVMAVIYYFTFDFAIKKFNLMTPGREDDVATTTADVAETVGDDKYSLKAKRIYMALGGFDNLLVVDNCTTRLRLQLADTKKIDEPAIKAAGAVGVNAIDQRNLQIIIGTDVQFVADPLKSLVEAKTPLSTLTADTIKPVPSVTAEPADSSPKQTVSEKVYSAATGELVDLTKVSDSTFAQKMLGDGFAVEPNDGKIVAPVTGEVTAVFPTKHAVGITTPAGLEVLIHIGIDTVTLDGKPFVAHVAVGDQVKHGDLLVTADLDAIKAAGKPVTTMVIFTNMDHVAALKDRTPLGQIKTDELVLAADALKD</sequence>
<feature type="transmembrane region" description="Helical" evidence="12">
    <location>
        <begin position="44"/>
        <end position="68"/>
    </location>
</feature>
<evidence type="ECO:0000256" key="8">
    <source>
        <dbReference type="ARBA" id="ARBA00022777"/>
    </source>
</evidence>